<dbReference type="InterPro" id="IPR029062">
    <property type="entry name" value="Class_I_gatase-like"/>
</dbReference>
<dbReference type="Gene3D" id="3.40.50.880">
    <property type="match status" value="1"/>
</dbReference>
<evidence type="ECO:0000256" key="1">
    <source>
        <dbReference type="ARBA" id="ARBA00001092"/>
    </source>
</evidence>
<keyword evidence="11" id="KW-1185">Reference proteome</keyword>
<dbReference type="EMBL" id="LRPC01000029">
    <property type="protein sequence ID" value="KYG72628.1"/>
    <property type="molecule type" value="Genomic_DNA"/>
</dbReference>
<dbReference type="AlphaFoldDB" id="A0A150X1P6"/>
<dbReference type="NCBIfam" id="TIGR02069">
    <property type="entry name" value="cyanophycinase"/>
    <property type="match status" value="1"/>
</dbReference>
<dbReference type="PANTHER" id="PTHR36175:SF1">
    <property type="entry name" value="CYANOPHYCINASE"/>
    <property type="match status" value="1"/>
</dbReference>
<evidence type="ECO:0000256" key="2">
    <source>
        <dbReference type="ARBA" id="ARBA00002039"/>
    </source>
</evidence>
<feature type="chain" id="PRO_5007573912" description="Cyanophycinase" evidence="9">
    <location>
        <begin position="20"/>
        <end position="283"/>
    </location>
</feature>
<evidence type="ECO:0000256" key="7">
    <source>
        <dbReference type="ARBA" id="ARBA00022801"/>
    </source>
</evidence>
<proteinExistence type="inferred from homology"/>
<dbReference type="GO" id="GO:0006508">
    <property type="term" value="P:proteolysis"/>
    <property type="evidence" value="ECO:0007669"/>
    <property type="project" value="UniProtKB-KW"/>
</dbReference>
<keyword evidence="9" id="KW-0732">Signal</keyword>
<gene>
    <name evidence="10" type="ORF">AWW68_17145</name>
</gene>
<dbReference type="GO" id="GO:0008241">
    <property type="term" value="F:peptidyl-dipeptidase activity"/>
    <property type="evidence" value="ECO:0007669"/>
    <property type="project" value="UniProtKB-EC"/>
</dbReference>
<dbReference type="InterPro" id="IPR005320">
    <property type="entry name" value="Peptidase_S51"/>
</dbReference>
<dbReference type="InterPro" id="IPR011811">
    <property type="entry name" value="Peptidase_S51_cyanophycinase"/>
</dbReference>
<evidence type="ECO:0000256" key="6">
    <source>
        <dbReference type="ARBA" id="ARBA00022670"/>
    </source>
</evidence>
<dbReference type="CDD" id="cd03145">
    <property type="entry name" value="GAT1_cyanophycinase"/>
    <property type="match status" value="1"/>
</dbReference>
<evidence type="ECO:0000256" key="3">
    <source>
        <dbReference type="ARBA" id="ARBA00006534"/>
    </source>
</evidence>
<name>A0A150X1P6_9BACT</name>
<evidence type="ECO:0000256" key="8">
    <source>
        <dbReference type="ARBA" id="ARBA00022825"/>
    </source>
</evidence>
<dbReference type="OrthoDB" id="9799980at2"/>
<evidence type="ECO:0000256" key="5">
    <source>
        <dbReference type="ARBA" id="ARBA00015719"/>
    </source>
</evidence>
<dbReference type="SUPFAM" id="SSF52317">
    <property type="entry name" value="Class I glutamine amidotransferase-like"/>
    <property type="match status" value="1"/>
</dbReference>
<dbReference type="STRING" id="333140.AWW68_17145"/>
<dbReference type="RefSeq" id="WP_068224594.1">
    <property type="nucleotide sequence ID" value="NZ_LRPC01000029.1"/>
</dbReference>
<evidence type="ECO:0000256" key="9">
    <source>
        <dbReference type="SAM" id="SignalP"/>
    </source>
</evidence>
<reference evidence="10 11" key="1">
    <citation type="submission" date="2016-01" db="EMBL/GenBank/DDBJ databases">
        <title>Genome sequencing of Roseivirga spongicola UST030701-084.</title>
        <authorList>
            <person name="Selvaratnam C."/>
            <person name="Thevarajoo S."/>
            <person name="Goh K.M."/>
            <person name="Ee R."/>
            <person name="Chan K.-G."/>
            <person name="Chong C.S."/>
        </authorList>
    </citation>
    <scope>NUCLEOTIDE SEQUENCE [LARGE SCALE GENOMIC DNA]</scope>
    <source>
        <strain evidence="10 11">UST030701-084</strain>
    </source>
</reference>
<organism evidence="10 11">
    <name type="scientific">Roseivirga spongicola</name>
    <dbReference type="NCBI Taxonomy" id="333140"/>
    <lineage>
        <taxon>Bacteria</taxon>
        <taxon>Pseudomonadati</taxon>
        <taxon>Bacteroidota</taxon>
        <taxon>Cytophagia</taxon>
        <taxon>Cytophagales</taxon>
        <taxon>Roseivirgaceae</taxon>
        <taxon>Roseivirga</taxon>
    </lineage>
</organism>
<sequence length="283" mass="31384">MRAFFLLFTIVLGQSLVFAQTTGPEKGHLIIAGGGLKDKAVFDKFIELAGGSDSHIVVIPTAGGYEVTEEVIERLTQEWLNRGASKVSILHTINPDESNQQEFANVLDEATGVFFPGGRQWRLADSYLNTLVHKKLNQLLNRGGIIAGSSAGATIQGSYLARGDSKTNTIMMGDHEEGLSFISNIAIDQHTLARNRHFDMFEILNKHPQLLGISIDENTAILVSGNEFEVLGQSYVMVYDGTHWDQTKGEFVKNEAHQERFHVLRKGGKYNMKERKVGKPLQK</sequence>
<protein>
    <recommendedName>
        <fullName evidence="5">Cyanophycinase</fullName>
        <ecNumber evidence="4">3.4.15.6</ecNumber>
    </recommendedName>
</protein>
<evidence type="ECO:0000256" key="4">
    <source>
        <dbReference type="ARBA" id="ARBA00013115"/>
    </source>
</evidence>
<dbReference type="Pfam" id="PF03575">
    <property type="entry name" value="Peptidase_S51"/>
    <property type="match status" value="1"/>
</dbReference>
<dbReference type="PANTHER" id="PTHR36175">
    <property type="entry name" value="CYANOPHYCINASE"/>
    <property type="match status" value="1"/>
</dbReference>
<dbReference type="Proteomes" id="UP000075606">
    <property type="component" value="Unassembled WGS sequence"/>
</dbReference>
<feature type="signal peptide" evidence="9">
    <location>
        <begin position="1"/>
        <end position="19"/>
    </location>
</feature>
<comment type="function">
    <text evidence="2">Exopeptidase that catalyzes the hydrolytic cleavage of multi-L-arginyl-poly-L-aspartic acid (cyanophycin; a water-insoluble reserve polymer) into aspartate-arginine dipeptides.</text>
</comment>
<comment type="caution">
    <text evidence="10">The sequence shown here is derived from an EMBL/GenBank/DDBJ whole genome shotgun (WGS) entry which is preliminary data.</text>
</comment>
<accession>A0A150X1P6</accession>
<comment type="similarity">
    <text evidence="3">Belongs to the peptidase S51 family.</text>
</comment>
<keyword evidence="7" id="KW-0378">Hydrolase</keyword>
<dbReference type="GO" id="GO:0008236">
    <property type="term" value="F:serine-type peptidase activity"/>
    <property type="evidence" value="ECO:0007669"/>
    <property type="project" value="UniProtKB-KW"/>
</dbReference>
<keyword evidence="8" id="KW-0720">Serine protease</keyword>
<dbReference type="EC" id="3.4.15.6" evidence="4"/>
<keyword evidence="6" id="KW-0645">Protease</keyword>
<evidence type="ECO:0000313" key="11">
    <source>
        <dbReference type="Proteomes" id="UP000075606"/>
    </source>
</evidence>
<comment type="catalytic activity">
    <reaction evidence="1">
        <text>[L-4-(L-arginin-2-N-yl)aspartate](n) + H2O = [L-4-(L-arginin-2-N-yl)aspartate](n-1) + L-4-(L-arginin-2-N-yl)aspartate</text>
        <dbReference type="Rhea" id="RHEA:12845"/>
        <dbReference type="Rhea" id="RHEA-COMP:13728"/>
        <dbReference type="Rhea" id="RHEA-COMP:13734"/>
        <dbReference type="ChEBI" id="CHEBI:15377"/>
        <dbReference type="ChEBI" id="CHEBI:137986"/>
        <dbReference type="ChEBI" id="CHEBI:137991"/>
        <dbReference type="EC" id="3.4.15.6"/>
    </reaction>
</comment>
<evidence type="ECO:0000313" key="10">
    <source>
        <dbReference type="EMBL" id="KYG72628.1"/>
    </source>
</evidence>